<accession>A0A069PR05</accession>
<gene>
    <name evidence="3" type="ORF">BG61_01920</name>
</gene>
<dbReference type="AlphaFoldDB" id="A0A069PR05"/>
<dbReference type="Gene3D" id="3.40.50.150">
    <property type="entry name" value="Vaccinia Virus protein VP39"/>
    <property type="match status" value="1"/>
</dbReference>
<dbReference type="Proteomes" id="UP000027466">
    <property type="component" value="Unassembled WGS sequence"/>
</dbReference>
<keyword evidence="4" id="KW-1185">Reference proteome</keyword>
<dbReference type="InterPro" id="IPR029063">
    <property type="entry name" value="SAM-dependent_MTases_sf"/>
</dbReference>
<dbReference type="GO" id="GO:0032259">
    <property type="term" value="P:methylation"/>
    <property type="evidence" value="ECO:0007669"/>
    <property type="project" value="UniProtKB-KW"/>
</dbReference>
<dbReference type="InterPro" id="IPR013217">
    <property type="entry name" value="Methyltransf_12"/>
</dbReference>
<evidence type="ECO:0000313" key="4">
    <source>
        <dbReference type="Proteomes" id="UP000027466"/>
    </source>
</evidence>
<name>A0A069PR05_9BURK</name>
<feature type="domain" description="Methyltransferase regulatory" evidence="2">
    <location>
        <begin position="214"/>
        <end position="296"/>
    </location>
</feature>
<feature type="domain" description="Methyltransferase type 12" evidence="1">
    <location>
        <begin position="47"/>
        <end position="147"/>
    </location>
</feature>
<comment type="caution">
    <text evidence="3">The sequence shown here is derived from an EMBL/GenBank/DDBJ whole genome shotgun (WGS) entry which is preliminary data.</text>
</comment>
<evidence type="ECO:0000259" key="1">
    <source>
        <dbReference type="Pfam" id="PF08242"/>
    </source>
</evidence>
<dbReference type="InterPro" id="IPR018773">
    <property type="entry name" value="MeTrfase_reg_dom_prd"/>
</dbReference>
<sequence length="514" mass="57139">MSWAAGYNNSVAYTTGFYQEQSPTWLKAALVMQRIAPPADGKFTYCELGFGQGLTSLILAATHPEGEFYACDFNPVHVVAASSIRDDAKLSNLTLLENSFGQLADGEADLPMFDFVTMHGIVSWVSDETRAQIVRFLARYLKPGGVVQISYNAMAACAQVQPLQRLLTTHAKNRGENWAGAAAFAQQLVEHGAQHFLRNPDAAARVNSFASADPRYLVHEYMHEQWTPFHFTDIAKELSDAKLVFAGSARYVFMSPVAWLTNEQNEVMNSITDPLFAEEVRDYFCNRSFRSDIFVRGKVALNDVRLREHAKHVHLWANPKAEYQPAIKLEHATVTRNEAAHKPFFDMLRRSEMTLDRLLDAPELAVHGIDGIMQIVRLSLAVGETHIRYGDVQPRAASDRLNSVLLDRAERGDKWDALASPRFAGGVPVGLLDQLLIAPLRSKRDAKRAITGEIDELVAHVERSLANSGLNLNIGSEPTPREQIPDALRKIIANSGDALIALCDTNDFWPAKRS</sequence>
<organism evidence="3 4">
    <name type="scientific">Caballeronia glathei</name>
    <dbReference type="NCBI Taxonomy" id="60547"/>
    <lineage>
        <taxon>Bacteria</taxon>
        <taxon>Pseudomonadati</taxon>
        <taxon>Pseudomonadota</taxon>
        <taxon>Betaproteobacteria</taxon>
        <taxon>Burkholderiales</taxon>
        <taxon>Burkholderiaceae</taxon>
        <taxon>Caballeronia</taxon>
    </lineage>
</organism>
<evidence type="ECO:0000313" key="3">
    <source>
        <dbReference type="EMBL" id="KDR43045.1"/>
    </source>
</evidence>
<dbReference type="GO" id="GO:0008168">
    <property type="term" value="F:methyltransferase activity"/>
    <property type="evidence" value="ECO:0007669"/>
    <property type="project" value="UniProtKB-KW"/>
</dbReference>
<dbReference type="STRING" id="60547.GCA_000751215_00582"/>
<dbReference type="RefSeq" id="WP_051672392.1">
    <property type="nucleotide sequence ID" value="NZ_CADFFX010000009.1"/>
</dbReference>
<evidence type="ECO:0000259" key="2">
    <source>
        <dbReference type="Pfam" id="PF10119"/>
    </source>
</evidence>
<keyword evidence="3" id="KW-0808">Transferase</keyword>
<reference evidence="3 4" key="1">
    <citation type="submission" date="2014-03" db="EMBL/GenBank/DDBJ databases">
        <title>Draft Genome Sequences of Four Burkholderia Strains.</title>
        <authorList>
            <person name="Liu X.Y."/>
            <person name="Li C.X."/>
            <person name="Xu J.H."/>
        </authorList>
    </citation>
    <scope>NUCLEOTIDE SEQUENCE [LARGE SCALE GENOMIC DNA]</scope>
    <source>
        <strain evidence="3 4">DSM 50014</strain>
    </source>
</reference>
<proteinExistence type="predicted"/>
<dbReference type="SUPFAM" id="SSF53335">
    <property type="entry name" value="S-adenosyl-L-methionine-dependent methyltransferases"/>
    <property type="match status" value="1"/>
</dbReference>
<keyword evidence="3" id="KW-0489">Methyltransferase</keyword>
<dbReference type="CDD" id="cd02440">
    <property type="entry name" value="AdoMet_MTases"/>
    <property type="match status" value="1"/>
</dbReference>
<dbReference type="Pfam" id="PF08242">
    <property type="entry name" value="Methyltransf_12"/>
    <property type="match status" value="1"/>
</dbReference>
<dbReference type="Pfam" id="PF10119">
    <property type="entry name" value="MethyTransf_Reg"/>
    <property type="match status" value="1"/>
</dbReference>
<dbReference type="EMBL" id="JFHC01000010">
    <property type="protein sequence ID" value="KDR43045.1"/>
    <property type="molecule type" value="Genomic_DNA"/>
</dbReference>
<protein>
    <submittedName>
        <fullName evidence="3">Methyltransferase</fullName>
    </submittedName>
</protein>